<accession>A0A9N9PA80</accession>
<feature type="compositionally biased region" description="Polar residues" evidence="1">
    <location>
        <begin position="28"/>
        <end position="43"/>
    </location>
</feature>
<evidence type="ECO:0000313" key="3">
    <source>
        <dbReference type="Proteomes" id="UP000789759"/>
    </source>
</evidence>
<reference evidence="2" key="1">
    <citation type="submission" date="2021-06" db="EMBL/GenBank/DDBJ databases">
        <authorList>
            <person name="Kallberg Y."/>
            <person name="Tangrot J."/>
            <person name="Rosling A."/>
        </authorList>
    </citation>
    <scope>NUCLEOTIDE SEQUENCE</scope>
    <source>
        <strain evidence="2">FL966</strain>
    </source>
</reference>
<feature type="compositionally biased region" description="Polar residues" evidence="1">
    <location>
        <begin position="301"/>
        <end position="320"/>
    </location>
</feature>
<feature type="compositionally biased region" description="Basic and acidic residues" evidence="1">
    <location>
        <begin position="226"/>
        <end position="242"/>
    </location>
</feature>
<protein>
    <submittedName>
        <fullName evidence="2">24491_t:CDS:1</fullName>
    </submittedName>
</protein>
<feature type="region of interest" description="Disordered" evidence="1">
    <location>
        <begin position="115"/>
        <end position="169"/>
    </location>
</feature>
<dbReference type="Proteomes" id="UP000789759">
    <property type="component" value="Unassembled WGS sequence"/>
</dbReference>
<feature type="compositionally biased region" description="Basic and acidic residues" evidence="1">
    <location>
        <begin position="1"/>
        <end position="10"/>
    </location>
</feature>
<proteinExistence type="predicted"/>
<feature type="region of interest" description="Disordered" evidence="1">
    <location>
        <begin position="226"/>
        <end position="264"/>
    </location>
</feature>
<feature type="compositionally biased region" description="Polar residues" evidence="1">
    <location>
        <begin position="253"/>
        <end position="264"/>
    </location>
</feature>
<dbReference type="AlphaFoldDB" id="A0A9N9PA80"/>
<dbReference type="OrthoDB" id="266718at2759"/>
<sequence>MLSATNERRPSVGSNITPSVGVRRPSDENLSPIYSDSTYSNDRPPSPLASPAFSSFTIPSGPFSTLEARSRSSSVSSMHSSGGYHHDDFQSEQNLPLSNSFQQAPSDLALAAGETAFSKRKHSPPDRIVTDLGGSALDYPPSSSATSLTRRVHITGHTHDRSRSTSIDGDIEDSAWPLERVLRWLDENHFKNKLYGEDFFALTNWKKSKTIKGIDNRSKLITAIRKLRDSRPKRQSFSEKDTQTLGGSPPLENMQSPITGPLSSTNSPIIGQYSPTTPNIPNGSTIQNKLKLSTSVPELRNFSQKGPITSPIINPRTSSIGWDKESNRSLSPNSAIPEHESQTNSFGITAGLKFVAAMSISHLPEQSQSFAASHSHNFHNQPVAQ</sequence>
<feature type="compositionally biased region" description="Low complexity" evidence="1">
    <location>
        <begin position="71"/>
        <end position="81"/>
    </location>
</feature>
<evidence type="ECO:0000313" key="2">
    <source>
        <dbReference type="EMBL" id="CAG8803807.1"/>
    </source>
</evidence>
<feature type="non-terminal residue" evidence="2">
    <location>
        <position position="1"/>
    </location>
</feature>
<evidence type="ECO:0000256" key="1">
    <source>
        <dbReference type="SAM" id="MobiDB-lite"/>
    </source>
</evidence>
<gene>
    <name evidence="2" type="ORF">CPELLU_LOCUS17941</name>
</gene>
<feature type="region of interest" description="Disordered" evidence="1">
    <location>
        <begin position="1"/>
        <end position="92"/>
    </location>
</feature>
<name>A0A9N9PA80_9GLOM</name>
<comment type="caution">
    <text evidence="2">The sequence shown here is derived from an EMBL/GenBank/DDBJ whole genome shotgun (WGS) entry which is preliminary data.</text>
</comment>
<organism evidence="2 3">
    <name type="scientific">Cetraspora pellucida</name>
    <dbReference type="NCBI Taxonomy" id="1433469"/>
    <lineage>
        <taxon>Eukaryota</taxon>
        <taxon>Fungi</taxon>
        <taxon>Fungi incertae sedis</taxon>
        <taxon>Mucoromycota</taxon>
        <taxon>Glomeromycotina</taxon>
        <taxon>Glomeromycetes</taxon>
        <taxon>Diversisporales</taxon>
        <taxon>Gigasporaceae</taxon>
        <taxon>Cetraspora</taxon>
    </lineage>
</organism>
<feature type="region of interest" description="Disordered" evidence="1">
    <location>
        <begin position="301"/>
        <end position="342"/>
    </location>
</feature>
<keyword evidence="3" id="KW-1185">Reference proteome</keyword>
<dbReference type="EMBL" id="CAJVQA010032939">
    <property type="protein sequence ID" value="CAG8803807.1"/>
    <property type="molecule type" value="Genomic_DNA"/>
</dbReference>